<keyword evidence="1 2" id="KW-0597">Phosphoprotein</keyword>
<protein>
    <recommendedName>
        <fullName evidence="3">Response regulatory domain-containing protein</fullName>
    </recommendedName>
</protein>
<dbReference type="Pfam" id="PF00072">
    <property type="entry name" value="Response_reg"/>
    <property type="match status" value="1"/>
</dbReference>
<evidence type="ECO:0000313" key="4">
    <source>
        <dbReference type="EMBL" id="BBY28120.1"/>
    </source>
</evidence>
<dbReference type="PANTHER" id="PTHR44591">
    <property type="entry name" value="STRESS RESPONSE REGULATOR PROTEIN 1"/>
    <property type="match status" value="1"/>
</dbReference>
<dbReference type="Proteomes" id="UP000467193">
    <property type="component" value="Chromosome"/>
</dbReference>
<dbReference type="SMART" id="SM00448">
    <property type="entry name" value="REC"/>
    <property type="match status" value="1"/>
</dbReference>
<sequence length="139" mass="15836">MSEPAPERLLPIILTVDDDSPVSMALARDLRRRYGDRFRVLRAESGHDAIKALRELELRGDTVALLIVDYRMPHMDGVEFLEQAIELFPAARRIMLTAYADEQIAADAIKRVKLDHYLLKPWNPPETGLYPVVDTLLRG</sequence>
<reference evidence="4 5" key="1">
    <citation type="journal article" date="2019" name="Emerg. Microbes Infect.">
        <title>Comprehensive subspecies identification of 175 nontuberculous mycobacteria species based on 7547 genomic profiles.</title>
        <authorList>
            <person name="Matsumoto Y."/>
            <person name="Kinjo T."/>
            <person name="Motooka D."/>
            <person name="Nabeya D."/>
            <person name="Jung N."/>
            <person name="Uechi K."/>
            <person name="Horii T."/>
            <person name="Iida T."/>
            <person name="Fujita J."/>
            <person name="Nakamura S."/>
        </authorList>
    </citation>
    <scope>NUCLEOTIDE SEQUENCE [LARGE SCALE GENOMIC DNA]</scope>
    <source>
        <strain evidence="4 5">JCM 17899</strain>
    </source>
</reference>
<dbReference type="InterPro" id="IPR001789">
    <property type="entry name" value="Sig_transdc_resp-reg_receiver"/>
</dbReference>
<accession>A0A7I7QPW2</accession>
<dbReference type="KEGG" id="msei:MSEDJ_22160"/>
<proteinExistence type="predicted"/>
<dbReference type="EMBL" id="AP022588">
    <property type="protein sequence ID" value="BBY28120.1"/>
    <property type="molecule type" value="Genomic_DNA"/>
</dbReference>
<evidence type="ECO:0000313" key="5">
    <source>
        <dbReference type="Proteomes" id="UP000467193"/>
    </source>
</evidence>
<name>A0A7I7QPW2_9MYCO</name>
<gene>
    <name evidence="4" type="ORF">MSEDJ_22160</name>
</gene>
<dbReference type="PANTHER" id="PTHR44591:SF19">
    <property type="entry name" value="TWO-COMPONENT RESPONSE REGULATOR-RELATED"/>
    <property type="match status" value="1"/>
</dbReference>
<evidence type="ECO:0000256" key="1">
    <source>
        <dbReference type="ARBA" id="ARBA00022553"/>
    </source>
</evidence>
<dbReference type="GO" id="GO:0000160">
    <property type="term" value="P:phosphorelay signal transduction system"/>
    <property type="evidence" value="ECO:0007669"/>
    <property type="project" value="InterPro"/>
</dbReference>
<dbReference type="InterPro" id="IPR050595">
    <property type="entry name" value="Bact_response_regulator"/>
</dbReference>
<evidence type="ECO:0000259" key="3">
    <source>
        <dbReference type="PROSITE" id="PS50110"/>
    </source>
</evidence>
<dbReference type="InterPro" id="IPR011006">
    <property type="entry name" value="CheY-like_superfamily"/>
</dbReference>
<keyword evidence="5" id="KW-1185">Reference proteome</keyword>
<organism evidence="4 5">
    <name type="scientific">Mycolicibacterium sediminis</name>
    <dbReference type="NCBI Taxonomy" id="1286180"/>
    <lineage>
        <taxon>Bacteria</taxon>
        <taxon>Bacillati</taxon>
        <taxon>Actinomycetota</taxon>
        <taxon>Actinomycetes</taxon>
        <taxon>Mycobacteriales</taxon>
        <taxon>Mycobacteriaceae</taxon>
        <taxon>Mycolicibacterium</taxon>
    </lineage>
</organism>
<dbReference type="SUPFAM" id="SSF52172">
    <property type="entry name" value="CheY-like"/>
    <property type="match status" value="1"/>
</dbReference>
<dbReference type="PROSITE" id="PS50110">
    <property type="entry name" value="RESPONSE_REGULATORY"/>
    <property type="match status" value="1"/>
</dbReference>
<evidence type="ECO:0000256" key="2">
    <source>
        <dbReference type="PROSITE-ProRule" id="PRU00169"/>
    </source>
</evidence>
<dbReference type="AlphaFoldDB" id="A0A7I7QPW2"/>
<feature type="domain" description="Response regulatory" evidence="3">
    <location>
        <begin position="12"/>
        <end position="135"/>
    </location>
</feature>
<dbReference type="Gene3D" id="3.40.50.2300">
    <property type="match status" value="1"/>
</dbReference>
<feature type="modified residue" description="4-aspartylphosphate" evidence="2">
    <location>
        <position position="69"/>
    </location>
</feature>